<keyword evidence="3" id="KW-1185">Reference proteome</keyword>
<protein>
    <submittedName>
        <fullName evidence="4">Dehydrin 7</fullName>
    </submittedName>
</protein>
<feature type="region of interest" description="Disordered" evidence="1">
    <location>
        <begin position="38"/>
        <end position="93"/>
    </location>
</feature>
<feature type="compositionally biased region" description="Basic and acidic residues" evidence="1">
    <location>
        <begin position="48"/>
        <end position="82"/>
    </location>
</feature>
<gene>
    <name evidence="2" type="ORF">EVEC_LOCUS12587</name>
</gene>
<evidence type="ECO:0000313" key="2">
    <source>
        <dbReference type="EMBL" id="VDD97836.1"/>
    </source>
</evidence>
<accession>A0A0N4VQZ1</accession>
<name>A0A0N4VQZ1_ENTVE</name>
<organism evidence="4">
    <name type="scientific">Enterobius vermicularis</name>
    <name type="common">Human pinworm</name>
    <dbReference type="NCBI Taxonomy" id="51028"/>
    <lineage>
        <taxon>Eukaryota</taxon>
        <taxon>Metazoa</taxon>
        <taxon>Ecdysozoa</taxon>
        <taxon>Nematoda</taxon>
        <taxon>Chromadorea</taxon>
        <taxon>Rhabditida</taxon>
        <taxon>Spirurina</taxon>
        <taxon>Oxyuridomorpha</taxon>
        <taxon>Oxyuroidea</taxon>
        <taxon>Oxyuridae</taxon>
        <taxon>Enterobius</taxon>
    </lineage>
</organism>
<evidence type="ECO:0000256" key="1">
    <source>
        <dbReference type="SAM" id="MobiDB-lite"/>
    </source>
</evidence>
<evidence type="ECO:0000313" key="4">
    <source>
        <dbReference type="WBParaSite" id="EVEC_0001344801-mRNA-1"/>
    </source>
</evidence>
<evidence type="ECO:0000313" key="3">
    <source>
        <dbReference type="Proteomes" id="UP000274131"/>
    </source>
</evidence>
<dbReference type="AlphaFoldDB" id="A0A0N4VQZ1"/>
<sequence length="93" mass="9928">MAVPDGYCLMGKATLQTSGEYKGIRDVIAKYSDAKREEGERSCIATVEAKDKKGGKAEEDPGQKGTEKEGGMREGGKHREGAQGHGTPNTFLP</sequence>
<dbReference type="EMBL" id="UXUI01015352">
    <property type="protein sequence ID" value="VDD97836.1"/>
    <property type="molecule type" value="Genomic_DNA"/>
</dbReference>
<reference evidence="4" key="1">
    <citation type="submission" date="2017-02" db="UniProtKB">
        <authorList>
            <consortium name="WormBaseParasite"/>
        </authorList>
    </citation>
    <scope>IDENTIFICATION</scope>
</reference>
<dbReference type="Proteomes" id="UP000274131">
    <property type="component" value="Unassembled WGS sequence"/>
</dbReference>
<dbReference type="WBParaSite" id="EVEC_0001344801-mRNA-1">
    <property type="protein sequence ID" value="EVEC_0001344801-mRNA-1"/>
    <property type="gene ID" value="EVEC_0001344801"/>
</dbReference>
<reference evidence="2 3" key="2">
    <citation type="submission" date="2018-10" db="EMBL/GenBank/DDBJ databases">
        <authorList>
            <consortium name="Pathogen Informatics"/>
        </authorList>
    </citation>
    <scope>NUCLEOTIDE SEQUENCE [LARGE SCALE GENOMIC DNA]</scope>
</reference>
<proteinExistence type="predicted"/>